<evidence type="ECO:0000313" key="2">
    <source>
        <dbReference type="Proteomes" id="UP001283361"/>
    </source>
</evidence>
<dbReference type="EMBL" id="JAWDGP010002557">
    <property type="protein sequence ID" value="KAK3781986.1"/>
    <property type="molecule type" value="Genomic_DNA"/>
</dbReference>
<reference evidence="1" key="1">
    <citation type="journal article" date="2023" name="G3 (Bethesda)">
        <title>A reference genome for the long-term kleptoplast-retaining sea slug Elysia crispata morphotype clarki.</title>
        <authorList>
            <person name="Eastman K.E."/>
            <person name="Pendleton A.L."/>
            <person name="Shaikh M.A."/>
            <person name="Suttiyut T."/>
            <person name="Ogas R."/>
            <person name="Tomko P."/>
            <person name="Gavelis G."/>
            <person name="Widhalm J.R."/>
            <person name="Wisecaver J.H."/>
        </authorList>
    </citation>
    <scope>NUCLEOTIDE SEQUENCE</scope>
    <source>
        <strain evidence="1">ECLA1</strain>
    </source>
</reference>
<comment type="caution">
    <text evidence="1">The sequence shown here is derived from an EMBL/GenBank/DDBJ whole genome shotgun (WGS) entry which is preliminary data.</text>
</comment>
<dbReference type="AlphaFoldDB" id="A0AAE1A7D4"/>
<sequence length="118" mass="13930">MTKDMGDQVNVIWIWTVLSLHSFYKCPLERALLDNIYREERSRLLYGGRRVTDLGRKRSQKFTTLSQLAAKDHRHRNHCSIRTVQDMGSFPLFKRQFRVLSICLRCVGQLRCLALTFL</sequence>
<name>A0AAE1A7D4_9GAST</name>
<protein>
    <submittedName>
        <fullName evidence="1">Uncharacterized protein</fullName>
    </submittedName>
</protein>
<keyword evidence="2" id="KW-1185">Reference proteome</keyword>
<dbReference type="Proteomes" id="UP001283361">
    <property type="component" value="Unassembled WGS sequence"/>
</dbReference>
<organism evidence="1 2">
    <name type="scientific">Elysia crispata</name>
    <name type="common">lettuce slug</name>
    <dbReference type="NCBI Taxonomy" id="231223"/>
    <lineage>
        <taxon>Eukaryota</taxon>
        <taxon>Metazoa</taxon>
        <taxon>Spiralia</taxon>
        <taxon>Lophotrochozoa</taxon>
        <taxon>Mollusca</taxon>
        <taxon>Gastropoda</taxon>
        <taxon>Heterobranchia</taxon>
        <taxon>Euthyneura</taxon>
        <taxon>Panpulmonata</taxon>
        <taxon>Sacoglossa</taxon>
        <taxon>Placobranchoidea</taxon>
        <taxon>Plakobranchidae</taxon>
        <taxon>Elysia</taxon>
    </lineage>
</organism>
<evidence type="ECO:0000313" key="1">
    <source>
        <dbReference type="EMBL" id="KAK3781986.1"/>
    </source>
</evidence>
<proteinExistence type="predicted"/>
<gene>
    <name evidence="1" type="ORF">RRG08_015315</name>
</gene>
<accession>A0AAE1A7D4</accession>